<dbReference type="EMBL" id="KQ982691">
    <property type="protein sequence ID" value="KYQ52117.1"/>
    <property type="molecule type" value="Genomic_DNA"/>
</dbReference>
<name>A0A151WWI7_9HYME</name>
<keyword evidence="2" id="KW-1185">Reference proteome</keyword>
<dbReference type="Proteomes" id="UP000075809">
    <property type="component" value="Unassembled WGS sequence"/>
</dbReference>
<feature type="non-terminal residue" evidence="1">
    <location>
        <position position="1"/>
    </location>
</feature>
<protein>
    <submittedName>
        <fullName evidence="1">Uncharacterized protein</fullName>
    </submittedName>
</protein>
<accession>A0A151WWI7</accession>
<gene>
    <name evidence="1" type="ORF">ALC60_08731</name>
</gene>
<dbReference type="AlphaFoldDB" id="A0A151WWI7"/>
<proteinExistence type="predicted"/>
<evidence type="ECO:0000313" key="2">
    <source>
        <dbReference type="Proteomes" id="UP000075809"/>
    </source>
</evidence>
<reference evidence="1 2" key="1">
    <citation type="submission" date="2015-09" db="EMBL/GenBank/DDBJ databases">
        <title>Trachymyrmex zeteki WGS genome.</title>
        <authorList>
            <person name="Nygaard S."/>
            <person name="Hu H."/>
            <person name="Boomsma J."/>
            <person name="Zhang G."/>
        </authorList>
    </citation>
    <scope>NUCLEOTIDE SEQUENCE [LARGE SCALE GENOMIC DNA]</scope>
    <source>
        <strain evidence="1">Tzet28-1</strain>
        <tissue evidence="1">Whole body</tissue>
    </source>
</reference>
<organism evidence="1 2">
    <name type="scientific">Mycetomoellerius zeteki</name>
    <dbReference type="NCBI Taxonomy" id="64791"/>
    <lineage>
        <taxon>Eukaryota</taxon>
        <taxon>Metazoa</taxon>
        <taxon>Ecdysozoa</taxon>
        <taxon>Arthropoda</taxon>
        <taxon>Hexapoda</taxon>
        <taxon>Insecta</taxon>
        <taxon>Pterygota</taxon>
        <taxon>Neoptera</taxon>
        <taxon>Endopterygota</taxon>
        <taxon>Hymenoptera</taxon>
        <taxon>Apocrita</taxon>
        <taxon>Aculeata</taxon>
        <taxon>Formicoidea</taxon>
        <taxon>Formicidae</taxon>
        <taxon>Myrmicinae</taxon>
        <taxon>Mycetomoellerius</taxon>
    </lineage>
</organism>
<sequence length="51" mass="5982">NSSERRELDFAKLSNFSCSQSSGPRYLNGFILENFCKFVPLESLKRIPWIR</sequence>
<evidence type="ECO:0000313" key="1">
    <source>
        <dbReference type="EMBL" id="KYQ52117.1"/>
    </source>
</evidence>